<gene>
    <name evidence="2" type="ORF">QJS10_CPA05g00975</name>
</gene>
<dbReference type="EMBL" id="JAUJYO010000005">
    <property type="protein sequence ID" value="KAK1316082.1"/>
    <property type="molecule type" value="Genomic_DNA"/>
</dbReference>
<evidence type="ECO:0000313" key="3">
    <source>
        <dbReference type="Proteomes" id="UP001180020"/>
    </source>
</evidence>
<dbReference type="AlphaFoldDB" id="A0AAV9ES31"/>
<protein>
    <submittedName>
        <fullName evidence="2">Uncharacterized protein</fullName>
    </submittedName>
</protein>
<reference evidence="2" key="2">
    <citation type="submission" date="2023-06" db="EMBL/GenBank/DDBJ databases">
        <authorList>
            <person name="Ma L."/>
            <person name="Liu K.-W."/>
            <person name="Li Z."/>
            <person name="Hsiao Y.-Y."/>
            <person name="Qi Y."/>
            <person name="Fu T."/>
            <person name="Tang G."/>
            <person name="Zhang D."/>
            <person name="Sun W.-H."/>
            <person name="Liu D.-K."/>
            <person name="Li Y."/>
            <person name="Chen G.-Z."/>
            <person name="Liu X.-D."/>
            <person name="Liao X.-Y."/>
            <person name="Jiang Y.-T."/>
            <person name="Yu X."/>
            <person name="Hao Y."/>
            <person name="Huang J."/>
            <person name="Zhao X.-W."/>
            <person name="Ke S."/>
            <person name="Chen Y.-Y."/>
            <person name="Wu W.-L."/>
            <person name="Hsu J.-L."/>
            <person name="Lin Y.-F."/>
            <person name="Huang M.-D."/>
            <person name="Li C.-Y."/>
            <person name="Huang L."/>
            <person name="Wang Z.-W."/>
            <person name="Zhao X."/>
            <person name="Zhong W.-Y."/>
            <person name="Peng D.-H."/>
            <person name="Ahmad S."/>
            <person name="Lan S."/>
            <person name="Zhang J.-S."/>
            <person name="Tsai W.-C."/>
            <person name="Van De Peer Y."/>
            <person name="Liu Z.-J."/>
        </authorList>
    </citation>
    <scope>NUCLEOTIDE SEQUENCE</scope>
    <source>
        <strain evidence="2">CP</strain>
        <tissue evidence="2">Leaves</tissue>
    </source>
</reference>
<keyword evidence="3" id="KW-1185">Reference proteome</keyword>
<keyword evidence="1" id="KW-0472">Membrane</keyword>
<comment type="caution">
    <text evidence="2">The sequence shown here is derived from an EMBL/GenBank/DDBJ whole genome shotgun (WGS) entry which is preliminary data.</text>
</comment>
<keyword evidence="1" id="KW-1133">Transmembrane helix</keyword>
<proteinExistence type="predicted"/>
<feature type="transmembrane region" description="Helical" evidence="1">
    <location>
        <begin position="40"/>
        <end position="62"/>
    </location>
</feature>
<keyword evidence="1" id="KW-0812">Transmembrane</keyword>
<reference evidence="2" key="1">
    <citation type="journal article" date="2023" name="Nat. Commun.">
        <title>Diploid and tetraploid genomes of Acorus and the evolution of monocots.</title>
        <authorList>
            <person name="Ma L."/>
            <person name="Liu K.W."/>
            <person name="Li Z."/>
            <person name="Hsiao Y.Y."/>
            <person name="Qi Y."/>
            <person name="Fu T."/>
            <person name="Tang G.D."/>
            <person name="Zhang D."/>
            <person name="Sun W.H."/>
            <person name="Liu D.K."/>
            <person name="Li Y."/>
            <person name="Chen G.Z."/>
            <person name="Liu X.D."/>
            <person name="Liao X.Y."/>
            <person name="Jiang Y.T."/>
            <person name="Yu X."/>
            <person name="Hao Y."/>
            <person name="Huang J."/>
            <person name="Zhao X.W."/>
            <person name="Ke S."/>
            <person name="Chen Y.Y."/>
            <person name="Wu W.L."/>
            <person name="Hsu J.L."/>
            <person name="Lin Y.F."/>
            <person name="Huang M.D."/>
            <person name="Li C.Y."/>
            <person name="Huang L."/>
            <person name="Wang Z.W."/>
            <person name="Zhao X."/>
            <person name="Zhong W.Y."/>
            <person name="Peng D.H."/>
            <person name="Ahmad S."/>
            <person name="Lan S."/>
            <person name="Zhang J.S."/>
            <person name="Tsai W.C."/>
            <person name="Van de Peer Y."/>
            <person name="Liu Z.J."/>
        </authorList>
    </citation>
    <scope>NUCLEOTIDE SEQUENCE</scope>
    <source>
        <strain evidence="2">CP</strain>
    </source>
</reference>
<evidence type="ECO:0000256" key="1">
    <source>
        <dbReference type="SAM" id="Phobius"/>
    </source>
</evidence>
<dbReference type="Proteomes" id="UP001180020">
    <property type="component" value="Unassembled WGS sequence"/>
</dbReference>
<accession>A0AAV9ES31</accession>
<evidence type="ECO:0000313" key="2">
    <source>
        <dbReference type="EMBL" id="KAK1316082.1"/>
    </source>
</evidence>
<name>A0AAV9ES31_ACOCL</name>
<organism evidence="2 3">
    <name type="scientific">Acorus calamus</name>
    <name type="common">Sweet flag</name>
    <dbReference type="NCBI Taxonomy" id="4465"/>
    <lineage>
        <taxon>Eukaryota</taxon>
        <taxon>Viridiplantae</taxon>
        <taxon>Streptophyta</taxon>
        <taxon>Embryophyta</taxon>
        <taxon>Tracheophyta</taxon>
        <taxon>Spermatophyta</taxon>
        <taxon>Magnoliopsida</taxon>
        <taxon>Liliopsida</taxon>
        <taxon>Acoraceae</taxon>
        <taxon>Acorus</taxon>
    </lineage>
</organism>
<sequence length="113" mass="12191">MRFCLGHLAATGLCLRIGTHVLYGGVDMAMWDEGVRLRSRAGGGVIASVTMSIVLATAWVIWRTCNTLIFRSQPAYAENAWEEIAGGLIKEWGRAVAGVTQVNFQGGVVHAIM</sequence>